<dbReference type="EMBL" id="VYQF01000007">
    <property type="protein sequence ID" value="KAA9036647.1"/>
    <property type="molecule type" value="Genomic_DNA"/>
</dbReference>
<dbReference type="Pfam" id="PF00534">
    <property type="entry name" value="Glycos_transf_1"/>
    <property type="match status" value="1"/>
</dbReference>
<gene>
    <name evidence="3" type="ORF">FW778_18720</name>
</gene>
<dbReference type="SUPFAM" id="SSF53756">
    <property type="entry name" value="UDP-Glycosyltransferase/glycogen phosphorylase"/>
    <property type="match status" value="1"/>
</dbReference>
<dbReference type="Proteomes" id="UP000326903">
    <property type="component" value="Unassembled WGS sequence"/>
</dbReference>
<feature type="domain" description="Glycosyl transferase family 1" evidence="2">
    <location>
        <begin position="206"/>
        <end position="365"/>
    </location>
</feature>
<organism evidence="3 4">
    <name type="scientific">Ginsengibacter hankyongi</name>
    <dbReference type="NCBI Taxonomy" id="2607284"/>
    <lineage>
        <taxon>Bacteria</taxon>
        <taxon>Pseudomonadati</taxon>
        <taxon>Bacteroidota</taxon>
        <taxon>Chitinophagia</taxon>
        <taxon>Chitinophagales</taxon>
        <taxon>Chitinophagaceae</taxon>
        <taxon>Ginsengibacter</taxon>
    </lineage>
</organism>
<name>A0A5J5IE36_9BACT</name>
<keyword evidence="1 3" id="KW-0808">Transferase</keyword>
<sequence>MSENFVETVSAPQKTAWSKASVIIIGPAHPLRGGLASYDERLAKAFMDKGNDAAIYTFSYQYPSFLFPGTTQYSTEPAPENISIHVKINSVNPFNWINVGNELRKLRPDIIVVRYWLPFMGPCLGTILRRVKKNRHTKIICIADNIFPHEKRPGDKAFTNYFLKPIDGFITMSEKVLADLHQFAKGKPAKFVPHPLYDNFGEKISKEEAREKLNINLNDKVILFFGFIRKYKGLDILLNAMKLLKQNPSTQNIKLLIAGEFYEDEKNYQELLNDPLIKNNLILHTEFISDSMVKYYLCAADCVIQPYRNATQSGVTPLAYHFEIPMIVTNVGGLPSLVPDKKVGLIAEPNAESIAEKVKEYFDLGEEFFLSHLREEKKKYSWEVMVKTIIELLK</sequence>
<evidence type="ECO:0000256" key="1">
    <source>
        <dbReference type="ARBA" id="ARBA00022679"/>
    </source>
</evidence>
<evidence type="ECO:0000259" key="2">
    <source>
        <dbReference type="Pfam" id="PF00534"/>
    </source>
</evidence>
<protein>
    <submittedName>
        <fullName evidence="3">Glycosyltransferase</fullName>
    </submittedName>
</protein>
<dbReference type="AlphaFoldDB" id="A0A5J5IE36"/>
<proteinExistence type="predicted"/>
<evidence type="ECO:0000313" key="3">
    <source>
        <dbReference type="EMBL" id="KAA9036647.1"/>
    </source>
</evidence>
<evidence type="ECO:0000313" key="4">
    <source>
        <dbReference type="Proteomes" id="UP000326903"/>
    </source>
</evidence>
<dbReference type="RefSeq" id="WP_150416388.1">
    <property type="nucleotide sequence ID" value="NZ_VYQF01000007.1"/>
</dbReference>
<keyword evidence="4" id="KW-1185">Reference proteome</keyword>
<comment type="caution">
    <text evidence="3">The sequence shown here is derived from an EMBL/GenBank/DDBJ whole genome shotgun (WGS) entry which is preliminary data.</text>
</comment>
<dbReference type="GO" id="GO:0009103">
    <property type="term" value="P:lipopolysaccharide biosynthetic process"/>
    <property type="evidence" value="ECO:0007669"/>
    <property type="project" value="TreeGrafter"/>
</dbReference>
<dbReference type="Gene3D" id="3.40.50.2000">
    <property type="entry name" value="Glycogen Phosphorylase B"/>
    <property type="match status" value="2"/>
</dbReference>
<dbReference type="PANTHER" id="PTHR46401:SF2">
    <property type="entry name" value="GLYCOSYLTRANSFERASE WBBK-RELATED"/>
    <property type="match status" value="1"/>
</dbReference>
<dbReference type="InterPro" id="IPR001296">
    <property type="entry name" value="Glyco_trans_1"/>
</dbReference>
<reference evidence="3 4" key="1">
    <citation type="submission" date="2019-09" db="EMBL/GenBank/DDBJ databases">
        <title>Draft genome sequence of Ginsengibacter sp. BR5-29.</title>
        <authorList>
            <person name="Im W.-T."/>
        </authorList>
    </citation>
    <scope>NUCLEOTIDE SEQUENCE [LARGE SCALE GENOMIC DNA]</scope>
    <source>
        <strain evidence="3 4">BR5-29</strain>
    </source>
</reference>
<dbReference type="PANTHER" id="PTHR46401">
    <property type="entry name" value="GLYCOSYLTRANSFERASE WBBK-RELATED"/>
    <property type="match status" value="1"/>
</dbReference>
<dbReference type="GO" id="GO:0016757">
    <property type="term" value="F:glycosyltransferase activity"/>
    <property type="evidence" value="ECO:0007669"/>
    <property type="project" value="InterPro"/>
</dbReference>
<accession>A0A5J5IE36</accession>